<evidence type="ECO:0000313" key="2">
    <source>
        <dbReference type="Proteomes" id="UP000308600"/>
    </source>
</evidence>
<reference evidence="1 2" key="1">
    <citation type="journal article" date="2019" name="Nat. Ecol. Evol.">
        <title>Megaphylogeny resolves global patterns of mushroom evolution.</title>
        <authorList>
            <person name="Varga T."/>
            <person name="Krizsan K."/>
            <person name="Foldi C."/>
            <person name="Dima B."/>
            <person name="Sanchez-Garcia M."/>
            <person name="Sanchez-Ramirez S."/>
            <person name="Szollosi G.J."/>
            <person name="Szarkandi J.G."/>
            <person name="Papp V."/>
            <person name="Albert L."/>
            <person name="Andreopoulos W."/>
            <person name="Angelini C."/>
            <person name="Antonin V."/>
            <person name="Barry K.W."/>
            <person name="Bougher N.L."/>
            <person name="Buchanan P."/>
            <person name="Buyck B."/>
            <person name="Bense V."/>
            <person name="Catcheside P."/>
            <person name="Chovatia M."/>
            <person name="Cooper J."/>
            <person name="Damon W."/>
            <person name="Desjardin D."/>
            <person name="Finy P."/>
            <person name="Geml J."/>
            <person name="Haridas S."/>
            <person name="Hughes K."/>
            <person name="Justo A."/>
            <person name="Karasinski D."/>
            <person name="Kautmanova I."/>
            <person name="Kiss B."/>
            <person name="Kocsube S."/>
            <person name="Kotiranta H."/>
            <person name="LaButti K.M."/>
            <person name="Lechner B.E."/>
            <person name="Liimatainen K."/>
            <person name="Lipzen A."/>
            <person name="Lukacs Z."/>
            <person name="Mihaltcheva S."/>
            <person name="Morgado L.N."/>
            <person name="Niskanen T."/>
            <person name="Noordeloos M.E."/>
            <person name="Ohm R.A."/>
            <person name="Ortiz-Santana B."/>
            <person name="Ovrebo C."/>
            <person name="Racz N."/>
            <person name="Riley R."/>
            <person name="Savchenko A."/>
            <person name="Shiryaev A."/>
            <person name="Soop K."/>
            <person name="Spirin V."/>
            <person name="Szebenyi C."/>
            <person name="Tomsovsky M."/>
            <person name="Tulloss R.E."/>
            <person name="Uehling J."/>
            <person name="Grigoriev I.V."/>
            <person name="Vagvolgyi C."/>
            <person name="Papp T."/>
            <person name="Martin F.M."/>
            <person name="Miettinen O."/>
            <person name="Hibbett D.S."/>
            <person name="Nagy L.G."/>
        </authorList>
    </citation>
    <scope>NUCLEOTIDE SEQUENCE [LARGE SCALE GENOMIC DNA]</scope>
    <source>
        <strain evidence="1 2">NL-1719</strain>
    </source>
</reference>
<dbReference type="Proteomes" id="UP000308600">
    <property type="component" value="Unassembled WGS sequence"/>
</dbReference>
<organism evidence="1 2">
    <name type="scientific">Pluteus cervinus</name>
    <dbReference type="NCBI Taxonomy" id="181527"/>
    <lineage>
        <taxon>Eukaryota</taxon>
        <taxon>Fungi</taxon>
        <taxon>Dikarya</taxon>
        <taxon>Basidiomycota</taxon>
        <taxon>Agaricomycotina</taxon>
        <taxon>Agaricomycetes</taxon>
        <taxon>Agaricomycetidae</taxon>
        <taxon>Agaricales</taxon>
        <taxon>Pluteineae</taxon>
        <taxon>Pluteaceae</taxon>
        <taxon>Pluteus</taxon>
    </lineage>
</organism>
<evidence type="ECO:0000313" key="1">
    <source>
        <dbReference type="EMBL" id="TFK76265.1"/>
    </source>
</evidence>
<protein>
    <submittedName>
        <fullName evidence="1">LigT-like protein</fullName>
    </submittedName>
</protein>
<dbReference type="EMBL" id="ML208260">
    <property type="protein sequence ID" value="TFK76265.1"/>
    <property type="molecule type" value="Genomic_DNA"/>
</dbReference>
<accession>A0ACD3BEG7</accession>
<proteinExistence type="predicted"/>
<keyword evidence="2" id="KW-1185">Reference proteome</keyword>
<name>A0ACD3BEG7_9AGAR</name>
<gene>
    <name evidence="1" type="ORF">BDN72DRAFT_227369</name>
</gene>
<sequence>MATRPTSEDIDSSTNTLSPSSYPTFVPHVTLASIPKETVVSPEKLRSAIPENQAPVQVNFQSIAIGSHYFRSVYIEVVPSAELLELHRKVHDRLAFEPRTPAFPHLSLCYVDDKDAKNGERMRFKAALEIQGKSDTSRSGEAGVGRRDGENKIYRFRAAEIWIVECEGVVEDWKVLQKINLTPSR</sequence>